<feature type="compositionally biased region" description="Basic and acidic residues" evidence="1">
    <location>
        <begin position="1"/>
        <end position="12"/>
    </location>
</feature>
<feature type="region of interest" description="Disordered" evidence="1">
    <location>
        <begin position="324"/>
        <end position="354"/>
    </location>
</feature>
<dbReference type="WBParaSite" id="maker-unitig_42855-snap-gene-0.2-mRNA-1">
    <property type="protein sequence ID" value="maker-unitig_42855-snap-gene-0.2-mRNA-1"/>
    <property type="gene ID" value="maker-unitig_42855-snap-gene-0.2"/>
</dbReference>
<evidence type="ECO:0000313" key="2">
    <source>
        <dbReference type="Proteomes" id="UP000095280"/>
    </source>
</evidence>
<accession>A0A1I8FP39</accession>
<evidence type="ECO:0000313" key="3">
    <source>
        <dbReference type="WBParaSite" id="maker-unitig_42855-snap-gene-0.2-mRNA-1"/>
    </source>
</evidence>
<feature type="region of interest" description="Disordered" evidence="1">
    <location>
        <begin position="1"/>
        <end position="31"/>
    </location>
</feature>
<proteinExistence type="predicted"/>
<dbReference type="AlphaFoldDB" id="A0A1I8FP39"/>
<sequence length="735" mass="79755">MRQRHSVDDLARRNSASTDDVDSLGLGRSRGGPTYLTVTPAELIDELLLPQRRESGRLRAGSAWGMDRQVRLQAAATKDLAATCTGWSYVTTDLLRHGGWPRSQVPSGVHDVAPNGGRWAGRFSQAERLCQDLRDLNCTGHFRTVVLTERGAAAKPGRFRCFSVVRRTDDGPRERRTGRQRRGWVGVSHALRSASAETRSEAAEWSSADHFRILAEEKDEVDQLHSACDFLDGPQEAEVQHFALFFKHQMDVADDNLAARQSTAQVPELSDGIVSAERSDPLLAFRCTLRIRFAQSASLGNCCSAVGFGVSARPAELHVLRRAVDDGPDQPGPPGAQRARSVHTPHGSADSADTDAAQTAANWGLGHRQASDLAMLSTERQTRPTGRFVSAGLESLGQAGPQEFIRCICCGPNSCSARSQLGCTDVQLGDAERTISISWSVAVGLEHQTAQAQPGGHPVHKDPLGRSIVLAMASTIEARVRILWPFEQIVEHVLAPVAQHVQLVNSSTQGRPLALLNSDLSRRRAVCKGADLSGWDKRDLMTVAVFPVPGTPLMNRQPPQAALLTQAALNEAEHRLEFVMSAGQNSLAPSRACRAGAPPSIAAVDRRFPAPRRFGKRIVRVTEQRRSRQGRRARHPTTGLRAEKRGGLDLRLEVFVDIQAIIVKVGGGWLQSGRGGRSLFRVEACGVFVADAPERGVVGSSTVDLGGMGGRPRMSVRRRGSGHFQRRKALFAGVL</sequence>
<reference evidence="3" key="1">
    <citation type="submission" date="2016-11" db="UniProtKB">
        <authorList>
            <consortium name="WormBaseParasite"/>
        </authorList>
    </citation>
    <scope>IDENTIFICATION</scope>
</reference>
<evidence type="ECO:0000256" key="1">
    <source>
        <dbReference type="SAM" id="MobiDB-lite"/>
    </source>
</evidence>
<protein>
    <submittedName>
        <fullName evidence="3">ANK_REP_REGION domain-containing protein</fullName>
    </submittedName>
</protein>
<organism evidence="2 3">
    <name type="scientific">Macrostomum lignano</name>
    <dbReference type="NCBI Taxonomy" id="282301"/>
    <lineage>
        <taxon>Eukaryota</taxon>
        <taxon>Metazoa</taxon>
        <taxon>Spiralia</taxon>
        <taxon>Lophotrochozoa</taxon>
        <taxon>Platyhelminthes</taxon>
        <taxon>Rhabditophora</taxon>
        <taxon>Macrostomorpha</taxon>
        <taxon>Macrostomida</taxon>
        <taxon>Macrostomidae</taxon>
        <taxon>Macrostomum</taxon>
    </lineage>
</organism>
<name>A0A1I8FP39_9PLAT</name>
<keyword evidence="2" id="KW-1185">Reference proteome</keyword>
<dbReference type="Proteomes" id="UP000095280">
    <property type="component" value="Unplaced"/>
</dbReference>